<dbReference type="NCBIfam" id="NF038110">
    <property type="entry name" value="Lys_methyl_FliB"/>
    <property type="match status" value="1"/>
</dbReference>
<keyword evidence="1" id="KW-0489">Methyltransferase</keyword>
<organism evidence="1 2">
    <name type="scientific">Rahnella perminowiae</name>
    <dbReference type="NCBI Taxonomy" id="2816244"/>
    <lineage>
        <taxon>Bacteria</taxon>
        <taxon>Pseudomonadati</taxon>
        <taxon>Pseudomonadota</taxon>
        <taxon>Gammaproteobacteria</taxon>
        <taxon>Enterobacterales</taxon>
        <taxon>Yersiniaceae</taxon>
        <taxon>Rahnella</taxon>
    </lineage>
</organism>
<dbReference type="EC" id="2.1.1.-" evidence="1"/>
<comment type="caution">
    <text evidence="1">The sequence shown here is derived from an EMBL/GenBank/DDBJ whole genome shotgun (WGS) entry which is preliminary data.</text>
</comment>
<sequence length="401" mass="46706">MREILVSEPSYVTRFSCVGAACRDHCCKRWNITIDKATYNKYLKSEIPDIRKITREEMLLTKKNVQQWALIKFNEEGNCSFFTEDSLCYIHKVAGPNALSHTCSSYPRTQTAYKNEELKSLNLSCPESVRHILFNEQAMNLETTTVLKSNFNPSSAVNMEARLVNLFCANLMMQPQYRVEENLYAIIYFIIFYQKITGSLEEKIGQMEGAYESIVAQMASGALTQAMQNVKELQTLELQLLLGLQKHMLETEGLRGQDMLLDYMIRLNHFFGSDKTEEQLSSGLSQLKKGWDDIALPWLNQRPYIMRNFFQYRFYHDQFGMKRQQPLLKEIYLIVVDYFFMKSLLSAAALEKGHLTDDDLINVMYSYSTVRQHDRKVDDKFSQDIDRFKRNDDLSVLNLLV</sequence>
<dbReference type="GO" id="GO:0008168">
    <property type="term" value="F:methyltransferase activity"/>
    <property type="evidence" value="ECO:0007669"/>
    <property type="project" value="UniProtKB-KW"/>
</dbReference>
<evidence type="ECO:0000313" key="2">
    <source>
        <dbReference type="Proteomes" id="UP000699865"/>
    </source>
</evidence>
<name>A0ABS6L0F1_9GAMM</name>
<proteinExistence type="predicted"/>
<evidence type="ECO:0000313" key="1">
    <source>
        <dbReference type="EMBL" id="MBU9835321.1"/>
    </source>
</evidence>
<dbReference type="GO" id="GO:0032259">
    <property type="term" value="P:methylation"/>
    <property type="evidence" value="ECO:0007669"/>
    <property type="project" value="UniProtKB-KW"/>
</dbReference>
<protein>
    <submittedName>
        <fullName evidence="1">Flagellin lysine-N-methylase</fullName>
        <ecNumber evidence="1">2.1.1.-</ecNumber>
    </submittedName>
</protein>
<accession>A0ABS6L0F1</accession>
<dbReference type="Proteomes" id="UP000699865">
    <property type="component" value="Unassembled WGS sequence"/>
</dbReference>
<keyword evidence="2" id="KW-1185">Reference proteome</keyword>
<gene>
    <name evidence="1" type="primary">fliB</name>
    <name evidence="1" type="ORF">J1786_10940</name>
</gene>
<reference evidence="1 2" key="1">
    <citation type="submission" date="2021-03" db="EMBL/GenBank/DDBJ databases">
        <title>Five novel Rahnella species.</title>
        <authorList>
            <person name="Brady C."/>
            <person name="Asselin J."/>
            <person name="Beer S."/>
            <person name="Bruberg M.B."/>
            <person name="Crampton B."/>
            <person name="Venter S."/>
            <person name="Arnold D."/>
            <person name="Denman S."/>
        </authorList>
    </citation>
    <scope>NUCLEOTIDE SEQUENCE [LARGE SCALE GENOMIC DNA]</scope>
    <source>
        <strain evidence="1 2">L72c</strain>
    </source>
</reference>
<keyword evidence="1" id="KW-0282">Flagellum</keyword>
<keyword evidence="1" id="KW-0808">Transferase</keyword>
<keyword evidence="1" id="KW-0969">Cilium</keyword>
<keyword evidence="1" id="KW-0966">Cell projection</keyword>
<dbReference type="RefSeq" id="WP_129951484.1">
    <property type="nucleotide sequence ID" value="NZ_JAFMOU010000067.1"/>
</dbReference>
<dbReference type="EMBL" id="JAFMOU010000067">
    <property type="protein sequence ID" value="MBU9835321.1"/>
    <property type="molecule type" value="Genomic_DNA"/>
</dbReference>